<dbReference type="Proteomes" id="UP000030437">
    <property type="component" value="Unassembled WGS sequence"/>
</dbReference>
<protein>
    <recommendedName>
        <fullName evidence="1">NERD domain-containing protein</fullName>
    </recommendedName>
</protein>
<sequence length="321" mass="37543">MLSLERTKPHQLHYTQALVRRMCRTDEELPDYHARLSNLEAGFYGEQRSDRELADFTIPHKHYFLHNLEILNPQGFSHQIDSIVFSLHFLLILEIKNITGQLCYKPDHHEFSRIRMDGTKENFSDPFEQAYRHKTFAENLLRSWGITTPVEYAIVITNQNAMLDDSLQGYPIFHVSGLRRSINYFFVKHPDACMTEEAFEKAGKRFIDALHRSIPKRRVSLDRLKKGVLCPRCEFQAVMHYTAGNWQCSSCGTHNKQALRQALDDYRLLVSERITNKEFRDFTGIYSMHVASKVLSRLGLEKVGDKRGRFYIIPENWTADK</sequence>
<evidence type="ECO:0000259" key="1">
    <source>
        <dbReference type="PROSITE" id="PS50965"/>
    </source>
</evidence>
<feature type="domain" description="NERD" evidence="1">
    <location>
        <begin position="41"/>
        <end position="160"/>
    </location>
</feature>
<dbReference type="PROSITE" id="PS50965">
    <property type="entry name" value="NERD"/>
    <property type="match status" value="1"/>
</dbReference>
<dbReference type="EMBL" id="JPVP01000059">
    <property type="protein sequence ID" value="KGR82803.1"/>
    <property type="molecule type" value="Genomic_DNA"/>
</dbReference>
<keyword evidence="3" id="KW-1185">Reference proteome</keyword>
<reference evidence="2 3" key="1">
    <citation type="submission" date="2014-02" db="EMBL/GenBank/DDBJ databases">
        <title>Draft genome sequence of Lysinibacillus odysseyi NBRC 100172.</title>
        <authorList>
            <person name="Zhang F."/>
            <person name="Wang G."/>
            <person name="Zhang L."/>
        </authorList>
    </citation>
    <scope>NUCLEOTIDE SEQUENCE [LARGE SCALE GENOMIC DNA]</scope>
    <source>
        <strain evidence="2 3">NBRC 100172</strain>
    </source>
</reference>
<dbReference type="RefSeq" id="WP_036157308.1">
    <property type="nucleotide sequence ID" value="NZ_AVCX01000002.1"/>
</dbReference>
<comment type="caution">
    <text evidence="2">The sequence shown here is derived from an EMBL/GenBank/DDBJ whole genome shotgun (WGS) entry which is preliminary data.</text>
</comment>
<gene>
    <name evidence="2" type="ORF">CD32_18360</name>
</gene>
<organism evidence="2 3">
    <name type="scientific">Lysinibacillus odysseyi 34hs-1 = NBRC 100172</name>
    <dbReference type="NCBI Taxonomy" id="1220589"/>
    <lineage>
        <taxon>Bacteria</taxon>
        <taxon>Bacillati</taxon>
        <taxon>Bacillota</taxon>
        <taxon>Bacilli</taxon>
        <taxon>Bacillales</taxon>
        <taxon>Bacillaceae</taxon>
        <taxon>Lysinibacillus</taxon>
    </lineage>
</organism>
<accession>A0A0A3IJ35</accession>
<dbReference type="AlphaFoldDB" id="A0A0A3IJ35"/>
<dbReference type="eggNOG" id="ENOG5031K0D">
    <property type="taxonomic scope" value="Bacteria"/>
</dbReference>
<dbReference type="InterPro" id="IPR011528">
    <property type="entry name" value="NERD"/>
</dbReference>
<proteinExistence type="predicted"/>
<dbReference type="STRING" id="1220589.CD32_18360"/>
<evidence type="ECO:0000313" key="3">
    <source>
        <dbReference type="Proteomes" id="UP000030437"/>
    </source>
</evidence>
<dbReference type="Pfam" id="PF08378">
    <property type="entry name" value="NERD"/>
    <property type="match status" value="1"/>
</dbReference>
<evidence type="ECO:0000313" key="2">
    <source>
        <dbReference type="EMBL" id="KGR82803.1"/>
    </source>
</evidence>
<dbReference type="OrthoDB" id="569879at2"/>
<name>A0A0A3IJ35_9BACI</name>